<dbReference type="OrthoDB" id="418748at2759"/>
<dbReference type="PANTHER" id="PTHR23227">
    <property type="entry name" value="BUCENTAUR RELATED"/>
    <property type="match status" value="1"/>
</dbReference>
<evidence type="ECO:0000313" key="2">
    <source>
        <dbReference type="Proteomes" id="UP000270094"/>
    </source>
</evidence>
<reference evidence="1 2" key="1">
    <citation type="submission" date="2018-11" db="EMBL/GenBank/DDBJ databases">
        <authorList>
            <consortium name="Pathogen Informatics"/>
        </authorList>
    </citation>
    <scope>NUCLEOTIDE SEQUENCE [LARGE SCALE GENOMIC DNA]</scope>
</reference>
<dbReference type="PANTHER" id="PTHR23227:SF83">
    <property type="entry name" value="ENDONUCLEASE_EXONUCLEASE_PHOSPHATASE DOMAIN-CONTAINING PROTEIN"/>
    <property type="match status" value="1"/>
</dbReference>
<dbReference type="Proteomes" id="UP000270094">
    <property type="component" value="Unassembled WGS sequence"/>
</dbReference>
<accession>A0A3P7J4H8</accession>
<name>A0A3P7J4H8_STRVU</name>
<keyword evidence="2" id="KW-1185">Reference proteome</keyword>
<organism evidence="1 2">
    <name type="scientific">Strongylus vulgaris</name>
    <name type="common">Blood worm</name>
    <dbReference type="NCBI Taxonomy" id="40348"/>
    <lineage>
        <taxon>Eukaryota</taxon>
        <taxon>Metazoa</taxon>
        <taxon>Ecdysozoa</taxon>
        <taxon>Nematoda</taxon>
        <taxon>Chromadorea</taxon>
        <taxon>Rhabditida</taxon>
        <taxon>Rhabditina</taxon>
        <taxon>Rhabditomorpha</taxon>
        <taxon>Strongyloidea</taxon>
        <taxon>Strongylidae</taxon>
        <taxon>Strongylus</taxon>
    </lineage>
</organism>
<sequence length="69" mass="7870">MGKFLRIVTAYAPQTGCKEEEKNMFWQELDLNGHVEKKRNGAGKCHENHGYGACNVKGERILEFAQRTT</sequence>
<proteinExistence type="predicted"/>
<protein>
    <submittedName>
        <fullName evidence="1">Uncharacterized protein</fullName>
    </submittedName>
</protein>
<dbReference type="AlphaFoldDB" id="A0A3P7J4H8"/>
<evidence type="ECO:0000313" key="1">
    <source>
        <dbReference type="EMBL" id="VDM80111.1"/>
    </source>
</evidence>
<dbReference type="EMBL" id="UYYB01107388">
    <property type="protein sequence ID" value="VDM80111.1"/>
    <property type="molecule type" value="Genomic_DNA"/>
</dbReference>
<gene>
    <name evidence="1" type="ORF">SVUK_LOCUS15109</name>
</gene>
<dbReference type="InterPro" id="IPR027124">
    <property type="entry name" value="Swc5/CFDP1/2"/>
</dbReference>